<dbReference type="InterPro" id="IPR001451">
    <property type="entry name" value="Hexapep"/>
</dbReference>
<reference evidence="3" key="1">
    <citation type="submission" date="2020-10" db="EMBL/GenBank/DDBJ databases">
        <title>Paenihalocynthiibacter styelae gen. nov., sp. nov., isolated from stalked sea squirt Styela clava.</title>
        <authorList>
            <person name="Kim Y.-O."/>
            <person name="Yoon J.-H."/>
        </authorList>
    </citation>
    <scope>NUCLEOTIDE SEQUENCE</scope>
    <source>
        <strain evidence="3">MYP1-1</strain>
    </source>
</reference>
<evidence type="ECO:0000256" key="2">
    <source>
        <dbReference type="PIRSR" id="PIRSR620019-2"/>
    </source>
</evidence>
<name>A0A8J7IXJ9_9RHOB</name>
<dbReference type="RefSeq" id="WP_228849469.1">
    <property type="nucleotide sequence ID" value="NZ_JADCKQ010000011.1"/>
</dbReference>
<evidence type="ECO:0000313" key="4">
    <source>
        <dbReference type="Proteomes" id="UP000640583"/>
    </source>
</evidence>
<comment type="similarity">
    <text evidence="1">Belongs to the transferase hexapeptide repeat family.</text>
</comment>
<dbReference type="InterPro" id="IPR050179">
    <property type="entry name" value="Trans_hexapeptide_repeat"/>
</dbReference>
<feature type="binding site" evidence="2">
    <location>
        <position position="68"/>
    </location>
    <ligand>
        <name>substrate</name>
    </ligand>
</feature>
<evidence type="ECO:0000256" key="1">
    <source>
        <dbReference type="ARBA" id="ARBA00007274"/>
    </source>
</evidence>
<dbReference type="Proteomes" id="UP000640583">
    <property type="component" value="Unassembled WGS sequence"/>
</dbReference>
<dbReference type="AlphaFoldDB" id="A0A8J7IXJ9"/>
<dbReference type="NCBIfam" id="TIGR03570">
    <property type="entry name" value="NeuD_NnaD"/>
    <property type="match status" value="1"/>
</dbReference>
<dbReference type="InterPro" id="IPR020019">
    <property type="entry name" value="AcTrfase_PglD-like"/>
</dbReference>
<dbReference type="Gene3D" id="2.160.10.10">
    <property type="entry name" value="Hexapeptide repeat proteins"/>
    <property type="match status" value="1"/>
</dbReference>
<dbReference type="InterPro" id="IPR011004">
    <property type="entry name" value="Trimer_LpxA-like_sf"/>
</dbReference>
<evidence type="ECO:0000313" key="3">
    <source>
        <dbReference type="EMBL" id="MBI1494718.1"/>
    </source>
</evidence>
<sequence length="208" mass="20466">MPDTPLILIGSGGHACVVAEAAHLAGWQIAGHVAPQAGGDALLGEWLGDDSALGKYLAGGAMCAIGLGFVDAASAQRRAAILAGLDTDTLATIIHPDASVSPNAQLGSGCFIAAQSVVATGVTIGCGAIVNTGAIVEHHNTIGQNAHIATGARLTGNVHVGDNVLIGAACVVRQGLRIGDGAVVGAGCVVLSDVAPNTVFIGRRGQES</sequence>
<gene>
    <name evidence="3" type="ORF">H1D41_13815</name>
</gene>
<accession>A0A8J7IXJ9</accession>
<dbReference type="Pfam" id="PF00132">
    <property type="entry name" value="Hexapep"/>
    <property type="match status" value="1"/>
</dbReference>
<dbReference type="Gene3D" id="3.40.50.20">
    <property type="match status" value="1"/>
</dbReference>
<feature type="binding site" evidence="2">
    <location>
        <position position="147"/>
    </location>
    <ligand>
        <name>acetyl-CoA</name>
        <dbReference type="ChEBI" id="CHEBI:57288"/>
    </ligand>
</feature>
<proteinExistence type="inferred from homology"/>
<dbReference type="PANTHER" id="PTHR43300:SF7">
    <property type="entry name" value="UDP-N-ACETYLBACILLOSAMINE N-ACETYLTRANSFERASE"/>
    <property type="match status" value="1"/>
</dbReference>
<keyword evidence="4" id="KW-1185">Reference proteome</keyword>
<dbReference type="SUPFAM" id="SSF51161">
    <property type="entry name" value="Trimeric LpxA-like enzymes"/>
    <property type="match status" value="1"/>
</dbReference>
<protein>
    <submittedName>
        <fullName evidence="3">NeuD/PglB/VioB family sugar acetyltransferase</fullName>
    </submittedName>
</protein>
<dbReference type="CDD" id="cd03360">
    <property type="entry name" value="LbH_AT_putative"/>
    <property type="match status" value="1"/>
</dbReference>
<organism evidence="3 4">
    <name type="scientific">Halocynthiibacter styelae</name>
    <dbReference type="NCBI Taxonomy" id="2761955"/>
    <lineage>
        <taxon>Bacteria</taxon>
        <taxon>Pseudomonadati</taxon>
        <taxon>Pseudomonadota</taxon>
        <taxon>Alphaproteobacteria</taxon>
        <taxon>Rhodobacterales</taxon>
        <taxon>Paracoccaceae</taxon>
        <taxon>Halocynthiibacter</taxon>
    </lineage>
</organism>
<comment type="caution">
    <text evidence="3">The sequence shown here is derived from an EMBL/GenBank/DDBJ whole genome shotgun (WGS) entry which is preliminary data.</text>
</comment>
<dbReference type="Pfam" id="PF14602">
    <property type="entry name" value="Hexapep_2"/>
    <property type="match status" value="1"/>
</dbReference>
<dbReference type="PANTHER" id="PTHR43300">
    <property type="entry name" value="ACETYLTRANSFERASE"/>
    <property type="match status" value="1"/>
</dbReference>
<dbReference type="EMBL" id="JADCKQ010000011">
    <property type="protein sequence ID" value="MBI1494718.1"/>
    <property type="molecule type" value="Genomic_DNA"/>
</dbReference>